<dbReference type="InterPro" id="IPR032675">
    <property type="entry name" value="LRR_dom_sf"/>
</dbReference>
<sequence>MGSTILSPNQQSKVMQAAFADHNGRQNSPLTLKYKKACYHNYRLKRHKIAVDIDTMEPEQIVGIYKILEKEQSIESSALWSCFFNYNEVIRLSQSEVFDESQALKDASNQYSTENRRIDKLCNSPVRSKYLSQNYLDNYLFVEGICKNLKFSQKLSKIAFCGLRLSIDSMRILSESIIKNKVLKEVVFNFCLLDIPMIEAIMPALCQNTSIETVNFSCNGLEDDTGYLMAKIVSSQSERRDQVVWTYSLRGELPPNDEYKNGLKQLILSHNNFSDILASELILALRNDLYLRSIDLRNNKISPHWVEEFVKLMKSNGSLTNIDLRENPGLTIKLHRKLALGLLRNIQDLKEKGELELDSQDGTNEDESEEIKGKFVKFNVFTVEIPQKFMKKFSQKLMAIKKRKGSTGRNSSIDLGKKDEQNINQQIQHQAQKPKLLSKKFTPSSYQSRASTAITKTQSSMSIKSTQRGSSKSQPTLKKNSQFAMSQEINIQNVLMNDKNLEPIGEESKIENSTSMNQLKQRYDLINDQRTIDLQAARKGHTQVSSVEIASPQQYLYQDHQHDEHDLISIDSSAQKVLKFNDDDLLEPLKQKNQCNHCKKCKDIQKHFYLSESKGLQLAIENYKLRKVIQTTLNNNTGESPSEALSLIYSQNQSSHRQSVLSNQNPENDQQIISRMDELMQELKYLAQKIEIIPQDKTAYPDNQRQNQHLSEGGAAHSAGTKQQMRYKNKKR</sequence>
<dbReference type="AlphaFoldDB" id="A0A078A413"/>
<feature type="compositionally biased region" description="Polar residues" evidence="1">
    <location>
        <begin position="441"/>
        <end position="483"/>
    </location>
</feature>
<feature type="region of interest" description="Disordered" evidence="1">
    <location>
        <begin position="426"/>
        <end position="483"/>
    </location>
</feature>
<dbReference type="InParanoid" id="A0A078A413"/>
<feature type="compositionally biased region" description="Polar residues" evidence="1">
    <location>
        <begin position="701"/>
        <end position="710"/>
    </location>
</feature>
<reference evidence="2 3" key="1">
    <citation type="submission" date="2014-06" db="EMBL/GenBank/DDBJ databases">
        <authorList>
            <person name="Swart Estienne"/>
        </authorList>
    </citation>
    <scope>NUCLEOTIDE SEQUENCE [LARGE SCALE GENOMIC DNA]</scope>
    <source>
        <strain evidence="2 3">130c</strain>
    </source>
</reference>
<proteinExistence type="predicted"/>
<dbReference type="OrthoDB" id="296749at2759"/>
<dbReference type="Proteomes" id="UP000039865">
    <property type="component" value="Unassembled WGS sequence"/>
</dbReference>
<feature type="region of interest" description="Disordered" evidence="1">
    <location>
        <begin position="696"/>
        <end position="732"/>
    </location>
</feature>
<dbReference type="Gene3D" id="3.80.10.10">
    <property type="entry name" value="Ribonuclease Inhibitor"/>
    <property type="match status" value="2"/>
</dbReference>
<protein>
    <recommendedName>
        <fullName evidence="4">Leucine Rich Repeat family protein</fullName>
    </recommendedName>
</protein>
<dbReference type="PANTHER" id="PTHR24110:SF3">
    <property type="entry name" value="CENTROSOMAL PROTEIN OF 78 KDA"/>
    <property type="match status" value="1"/>
</dbReference>
<accession>A0A078A413</accession>
<gene>
    <name evidence="2" type="primary">Contig3106.g3327</name>
    <name evidence="2" type="ORF">STYLEM_4494</name>
</gene>
<dbReference type="PANTHER" id="PTHR24110">
    <property type="entry name" value="CENTROSOMAL PROTEIN OF 78 KDA"/>
    <property type="match status" value="1"/>
</dbReference>
<dbReference type="SUPFAM" id="SSF52047">
    <property type="entry name" value="RNI-like"/>
    <property type="match status" value="1"/>
</dbReference>
<organism evidence="2 3">
    <name type="scientific">Stylonychia lemnae</name>
    <name type="common">Ciliate</name>
    <dbReference type="NCBI Taxonomy" id="5949"/>
    <lineage>
        <taxon>Eukaryota</taxon>
        <taxon>Sar</taxon>
        <taxon>Alveolata</taxon>
        <taxon>Ciliophora</taxon>
        <taxon>Intramacronucleata</taxon>
        <taxon>Spirotrichea</taxon>
        <taxon>Stichotrichia</taxon>
        <taxon>Sporadotrichida</taxon>
        <taxon>Oxytrichidae</taxon>
        <taxon>Stylonychinae</taxon>
        <taxon>Stylonychia</taxon>
    </lineage>
</organism>
<dbReference type="EMBL" id="CCKQ01004351">
    <property type="protein sequence ID" value="CDW75504.1"/>
    <property type="molecule type" value="Genomic_DNA"/>
</dbReference>
<keyword evidence="3" id="KW-1185">Reference proteome</keyword>
<evidence type="ECO:0008006" key="4">
    <source>
        <dbReference type="Google" id="ProtNLM"/>
    </source>
</evidence>
<evidence type="ECO:0000313" key="2">
    <source>
        <dbReference type="EMBL" id="CDW75504.1"/>
    </source>
</evidence>
<evidence type="ECO:0000256" key="1">
    <source>
        <dbReference type="SAM" id="MobiDB-lite"/>
    </source>
</evidence>
<evidence type="ECO:0000313" key="3">
    <source>
        <dbReference type="Proteomes" id="UP000039865"/>
    </source>
</evidence>
<name>A0A078A413_STYLE</name>